<keyword evidence="5 7" id="KW-0067">ATP-binding</keyword>
<dbReference type="PANTHER" id="PTHR42711:SF5">
    <property type="entry name" value="ABC TRANSPORTER ATP-BINDING PROTEIN NATA"/>
    <property type="match status" value="1"/>
</dbReference>
<keyword evidence="4" id="KW-0547">Nucleotide-binding</keyword>
<dbReference type="InterPro" id="IPR003439">
    <property type="entry name" value="ABC_transporter-like_ATP-bd"/>
</dbReference>
<evidence type="ECO:0000256" key="2">
    <source>
        <dbReference type="ARBA" id="ARBA00022448"/>
    </source>
</evidence>
<dbReference type="CDD" id="cd03266">
    <property type="entry name" value="ABC_NatA_sodium_exporter"/>
    <property type="match status" value="1"/>
</dbReference>
<dbReference type="SMART" id="SM00382">
    <property type="entry name" value="AAA"/>
    <property type="match status" value="1"/>
</dbReference>
<comment type="similarity">
    <text evidence="1">Belongs to the ABC transporter superfamily.</text>
</comment>
<sequence length="244" mass="26479">MIEVKDLHKTFGAVKAVDGVSFAARDGQITGLLGPNGAGKTTTLRMLYTLMAPERGQVLVDGVDAAADPLAVRRRLGVLPDARGLYKRLTARENIDYFGRLQGLPEDELRARREALVAALEMADIADRRAEGFSQGQRVKTAIARALVHDPRNVILDEPTNGLDVMATRALRQFMLHLKAEGRCVLFSSHIMQEVGALCDRIVVIARGRVVADDTPDALRAQTGQANLEDAFVRLIGSEEGLAA</sequence>
<comment type="caution">
    <text evidence="7">The sequence shown here is derived from an EMBL/GenBank/DDBJ whole genome shotgun (WGS) entry which is preliminary data.</text>
</comment>
<dbReference type="Pfam" id="PF00005">
    <property type="entry name" value="ABC_tran"/>
    <property type="match status" value="1"/>
</dbReference>
<keyword evidence="2" id="KW-0813">Transport</keyword>
<dbReference type="AlphaFoldDB" id="A0A316HZY9"/>
<dbReference type="EMBL" id="QGHC01000007">
    <property type="protein sequence ID" value="PWK86732.1"/>
    <property type="molecule type" value="Genomic_DNA"/>
</dbReference>
<reference evidence="7 8" key="1">
    <citation type="submission" date="2018-05" db="EMBL/GenBank/DDBJ databases">
        <title>Genomic Encyclopedia of Type Strains, Phase IV (KMG-IV): sequencing the most valuable type-strain genomes for metagenomic binning, comparative biology and taxonomic classification.</title>
        <authorList>
            <person name="Goeker M."/>
        </authorList>
    </citation>
    <scope>NUCLEOTIDE SEQUENCE [LARGE SCALE GENOMIC DNA]</scope>
    <source>
        <strain evidence="7 8">DSM 14263</strain>
    </source>
</reference>
<dbReference type="SUPFAM" id="SSF52540">
    <property type="entry name" value="P-loop containing nucleoside triphosphate hydrolases"/>
    <property type="match status" value="1"/>
</dbReference>
<evidence type="ECO:0000259" key="6">
    <source>
        <dbReference type="PROSITE" id="PS50893"/>
    </source>
</evidence>
<dbReference type="InterPro" id="IPR027417">
    <property type="entry name" value="P-loop_NTPase"/>
</dbReference>
<evidence type="ECO:0000256" key="4">
    <source>
        <dbReference type="ARBA" id="ARBA00022741"/>
    </source>
</evidence>
<dbReference type="InterPro" id="IPR003593">
    <property type="entry name" value="AAA+_ATPase"/>
</dbReference>
<protein>
    <submittedName>
        <fullName evidence="7">Sodium transport system ATP-binding protein</fullName>
    </submittedName>
</protein>
<name>A0A316HZY9_9GAMM</name>
<evidence type="ECO:0000313" key="8">
    <source>
        <dbReference type="Proteomes" id="UP000245812"/>
    </source>
</evidence>
<dbReference type="OrthoDB" id="9781337at2"/>
<gene>
    <name evidence="7" type="ORF">C7456_107123</name>
</gene>
<accession>A0A316HZY9</accession>
<evidence type="ECO:0000256" key="5">
    <source>
        <dbReference type="ARBA" id="ARBA00022840"/>
    </source>
</evidence>
<dbReference type="InterPro" id="IPR050763">
    <property type="entry name" value="ABC_transporter_ATP-binding"/>
</dbReference>
<keyword evidence="8" id="KW-1185">Reference proteome</keyword>
<dbReference type="PANTHER" id="PTHR42711">
    <property type="entry name" value="ABC TRANSPORTER ATP-BINDING PROTEIN"/>
    <property type="match status" value="1"/>
</dbReference>
<evidence type="ECO:0000256" key="3">
    <source>
        <dbReference type="ARBA" id="ARBA00022458"/>
    </source>
</evidence>
<dbReference type="Proteomes" id="UP000245812">
    <property type="component" value="Unassembled WGS sequence"/>
</dbReference>
<proteinExistence type="inferred from homology"/>
<dbReference type="GO" id="GO:0005524">
    <property type="term" value="F:ATP binding"/>
    <property type="evidence" value="ECO:0007669"/>
    <property type="project" value="UniProtKB-KW"/>
</dbReference>
<organism evidence="7 8">
    <name type="scientific">Fulvimonas soli</name>
    <dbReference type="NCBI Taxonomy" id="155197"/>
    <lineage>
        <taxon>Bacteria</taxon>
        <taxon>Pseudomonadati</taxon>
        <taxon>Pseudomonadota</taxon>
        <taxon>Gammaproteobacteria</taxon>
        <taxon>Lysobacterales</taxon>
        <taxon>Rhodanobacteraceae</taxon>
        <taxon>Fulvimonas</taxon>
    </lineage>
</organism>
<feature type="domain" description="ABC transporter" evidence="6">
    <location>
        <begin position="2"/>
        <end position="232"/>
    </location>
</feature>
<keyword evidence="3" id="KW-0536">Nodulation</keyword>
<evidence type="ECO:0000256" key="1">
    <source>
        <dbReference type="ARBA" id="ARBA00005417"/>
    </source>
</evidence>
<evidence type="ECO:0000313" key="7">
    <source>
        <dbReference type="EMBL" id="PWK86732.1"/>
    </source>
</evidence>
<dbReference type="PROSITE" id="PS50893">
    <property type="entry name" value="ABC_TRANSPORTER_2"/>
    <property type="match status" value="1"/>
</dbReference>
<dbReference type="GO" id="GO:0016887">
    <property type="term" value="F:ATP hydrolysis activity"/>
    <property type="evidence" value="ECO:0007669"/>
    <property type="project" value="InterPro"/>
</dbReference>
<dbReference type="Gene3D" id="3.40.50.300">
    <property type="entry name" value="P-loop containing nucleotide triphosphate hydrolases"/>
    <property type="match status" value="1"/>
</dbReference>
<dbReference type="RefSeq" id="WP_109723733.1">
    <property type="nucleotide sequence ID" value="NZ_MSZV01000018.1"/>
</dbReference>